<comment type="caution">
    <text evidence="1">The sequence shown here is derived from an EMBL/GenBank/DDBJ whole genome shotgun (WGS) entry which is preliminary data.</text>
</comment>
<gene>
    <name evidence="1" type="ORF">COU33_03045</name>
</gene>
<evidence type="ECO:0000313" key="1">
    <source>
        <dbReference type="EMBL" id="PIT86463.1"/>
    </source>
</evidence>
<organism evidence="1 2">
    <name type="scientific">Candidatus Magasanikbacteria bacterium CG10_big_fil_rev_8_21_14_0_10_43_6</name>
    <dbReference type="NCBI Taxonomy" id="1974650"/>
    <lineage>
        <taxon>Bacteria</taxon>
        <taxon>Candidatus Magasanikiibacteriota</taxon>
    </lineage>
</organism>
<sequence length="123" mass="13628">MKYYIVPVENGNPHDWEAGIDGTGYRKMLAFSKWLREVGSEVSIFHGSGKSSGAHAHFLGRLPDCKVQRSALLDSERPSLPVDYRARQIAIREAFPGEEGHVAVLVVHCRNAWAALGLVTRDV</sequence>
<accession>A0A2M6W100</accession>
<protein>
    <submittedName>
        <fullName evidence="1">Uncharacterized protein</fullName>
    </submittedName>
</protein>
<dbReference type="Proteomes" id="UP000229362">
    <property type="component" value="Unassembled WGS sequence"/>
</dbReference>
<feature type="non-terminal residue" evidence="1">
    <location>
        <position position="123"/>
    </location>
</feature>
<evidence type="ECO:0000313" key="2">
    <source>
        <dbReference type="Proteomes" id="UP000229362"/>
    </source>
</evidence>
<dbReference type="AlphaFoldDB" id="A0A2M6W100"/>
<reference evidence="2" key="1">
    <citation type="submission" date="2017-09" db="EMBL/GenBank/DDBJ databases">
        <title>Depth-based differentiation of microbial function through sediment-hosted aquifers and enrichment of novel symbionts in the deep terrestrial subsurface.</title>
        <authorList>
            <person name="Probst A.J."/>
            <person name="Ladd B."/>
            <person name="Jarett J.K."/>
            <person name="Geller-Mcgrath D.E."/>
            <person name="Sieber C.M.K."/>
            <person name="Emerson J.B."/>
            <person name="Anantharaman K."/>
            <person name="Thomas B.C."/>
            <person name="Malmstrom R."/>
            <person name="Stieglmeier M."/>
            <person name="Klingl A."/>
            <person name="Woyke T."/>
            <person name="Ryan C.M."/>
            <person name="Banfield J.F."/>
        </authorList>
    </citation>
    <scope>NUCLEOTIDE SEQUENCE [LARGE SCALE GENOMIC DNA]</scope>
</reference>
<dbReference type="EMBL" id="PFBZ01000134">
    <property type="protein sequence ID" value="PIT86463.1"/>
    <property type="molecule type" value="Genomic_DNA"/>
</dbReference>
<proteinExistence type="predicted"/>
<name>A0A2M6W100_9BACT</name>